<dbReference type="EMBL" id="JACXAA010000004">
    <property type="protein sequence ID" value="MBD2753686.1"/>
    <property type="molecule type" value="Genomic_DNA"/>
</dbReference>
<evidence type="ECO:0000313" key="2">
    <source>
        <dbReference type="EMBL" id="MBD2753686.1"/>
    </source>
</evidence>
<organism evidence="2 3">
    <name type="scientific">Spirosoma validum</name>
    <dbReference type="NCBI Taxonomy" id="2771355"/>
    <lineage>
        <taxon>Bacteria</taxon>
        <taxon>Pseudomonadati</taxon>
        <taxon>Bacteroidota</taxon>
        <taxon>Cytophagia</taxon>
        <taxon>Cytophagales</taxon>
        <taxon>Cytophagaceae</taxon>
        <taxon>Spirosoma</taxon>
    </lineage>
</organism>
<dbReference type="SUPFAM" id="SSF88874">
    <property type="entry name" value="Receptor-binding domain of short tail fibre protein gp12"/>
    <property type="match status" value="1"/>
</dbReference>
<dbReference type="InterPro" id="IPR011083">
    <property type="entry name" value="Phage_tail_collar_dom"/>
</dbReference>
<sequence length="181" mass="18780">MEPFIGQICLFPYNYAPRGWAFCQGQLLQINQYTALFSLLGTTYGGNGQTTFGLPDLRGRVAISSGQGPGLGSYSLGQVAGTENVTLNSNQMPSHSHALMGSTDAATASTISNNVPATSNGSTEGSETPVTVNAYAAANNLVPANPNAIGAAGGNQGHDNMQPYLCLNYCIALEGIFPSRN</sequence>
<evidence type="ECO:0000313" key="3">
    <source>
        <dbReference type="Proteomes" id="UP000653797"/>
    </source>
</evidence>
<dbReference type="InterPro" id="IPR037053">
    <property type="entry name" value="Phage_tail_collar_dom_sf"/>
</dbReference>
<proteinExistence type="predicted"/>
<keyword evidence="3" id="KW-1185">Reference proteome</keyword>
<name>A0A927GDL4_9BACT</name>
<dbReference type="RefSeq" id="WP_191039334.1">
    <property type="nucleotide sequence ID" value="NZ_JACXAA010000004.1"/>
</dbReference>
<dbReference type="Pfam" id="PF07484">
    <property type="entry name" value="Collar"/>
    <property type="match status" value="1"/>
</dbReference>
<comment type="caution">
    <text evidence="2">The sequence shown here is derived from an EMBL/GenBank/DDBJ whole genome shotgun (WGS) entry which is preliminary data.</text>
</comment>
<accession>A0A927GDL4</accession>
<feature type="domain" description="Phage tail collar" evidence="1">
    <location>
        <begin position="6"/>
        <end position="61"/>
    </location>
</feature>
<dbReference type="Proteomes" id="UP000653797">
    <property type="component" value="Unassembled WGS sequence"/>
</dbReference>
<gene>
    <name evidence="2" type="ORF">IC230_12350</name>
</gene>
<dbReference type="Gene3D" id="3.90.1340.10">
    <property type="entry name" value="Phage tail collar domain"/>
    <property type="match status" value="1"/>
</dbReference>
<evidence type="ECO:0000259" key="1">
    <source>
        <dbReference type="Pfam" id="PF07484"/>
    </source>
</evidence>
<dbReference type="AlphaFoldDB" id="A0A927GDL4"/>
<protein>
    <submittedName>
        <fullName evidence="2">Phage tail protein</fullName>
    </submittedName>
</protein>
<reference evidence="2" key="1">
    <citation type="submission" date="2020-09" db="EMBL/GenBank/DDBJ databases">
        <authorList>
            <person name="Kim M.K."/>
        </authorList>
    </citation>
    <scope>NUCLEOTIDE SEQUENCE</scope>
    <source>
        <strain evidence="2">BT704</strain>
    </source>
</reference>